<dbReference type="Proteomes" id="UP000499080">
    <property type="component" value="Unassembled WGS sequence"/>
</dbReference>
<comment type="caution">
    <text evidence="1">The sequence shown here is derived from an EMBL/GenBank/DDBJ whole genome shotgun (WGS) entry which is preliminary data.</text>
</comment>
<sequence>MTQNNKEEQNFSEAMHVSAMWKILSYFQKGGYMLLQDAKRLDIIFGNGGRLNLLRDERDTKATGEMEEIGFQNAEDCAEGTLKLLEIP</sequence>
<name>A0A4Y2U896_ARAVE</name>
<keyword evidence="2" id="KW-1185">Reference proteome</keyword>
<organism evidence="1 2">
    <name type="scientific">Araneus ventricosus</name>
    <name type="common">Orbweaver spider</name>
    <name type="synonym">Epeira ventricosa</name>
    <dbReference type="NCBI Taxonomy" id="182803"/>
    <lineage>
        <taxon>Eukaryota</taxon>
        <taxon>Metazoa</taxon>
        <taxon>Ecdysozoa</taxon>
        <taxon>Arthropoda</taxon>
        <taxon>Chelicerata</taxon>
        <taxon>Arachnida</taxon>
        <taxon>Araneae</taxon>
        <taxon>Araneomorphae</taxon>
        <taxon>Entelegynae</taxon>
        <taxon>Araneoidea</taxon>
        <taxon>Araneidae</taxon>
        <taxon>Araneus</taxon>
    </lineage>
</organism>
<accession>A0A4Y2U896</accession>
<gene>
    <name evidence="1" type="ORF">AVEN_217217_1</name>
</gene>
<dbReference type="EMBL" id="BGPR01034370">
    <property type="protein sequence ID" value="GBO08713.1"/>
    <property type="molecule type" value="Genomic_DNA"/>
</dbReference>
<evidence type="ECO:0000313" key="1">
    <source>
        <dbReference type="EMBL" id="GBO08713.1"/>
    </source>
</evidence>
<dbReference type="AlphaFoldDB" id="A0A4Y2U896"/>
<protein>
    <submittedName>
        <fullName evidence="1">Uncharacterized protein</fullName>
    </submittedName>
</protein>
<reference evidence="1 2" key="1">
    <citation type="journal article" date="2019" name="Sci. Rep.">
        <title>Orb-weaving spider Araneus ventricosus genome elucidates the spidroin gene catalogue.</title>
        <authorList>
            <person name="Kono N."/>
            <person name="Nakamura H."/>
            <person name="Ohtoshi R."/>
            <person name="Moran D.A.P."/>
            <person name="Shinohara A."/>
            <person name="Yoshida Y."/>
            <person name="Fujiwara M."/>
            <person name="Mori M."/>
            <person name="Tomita M."/>
            <person name="Arakawa K."/>
        </authorList>
    </citation>
    <scope>NUCLEOTIDE SEQUENCE [LARGE SCALE GENOMIC DNA]</scope>
</reference>
<proteinExistence type="predicted"/>
<evidence type="ECO:0000313" key="2">
    <source>
        <dbReference type="Proteomes" id="UP000499080"/>
    </source>
</evidence>